<comment type="caution">
    <text evidence="1">The sequence shown here is derived from an EMBL/GenBank/DDBJ whole genome shotgun (WGS) entry which is preliminary data.</text>
</comment>
<reference evidence="1" key="2">
    <citation type="journal article" date="2022" name="New Phytol.">
        <title>Evolutionary transition to the ectomycorrhizal habit in the genomes of a hyperdiverse lineage of mushroom-forming fungi.</title>
        <authorList>
            <person name="Looney B."/>
            <person name="Miyauchi S."/>
            <person name="Morin E."/>
            <person name="Drula E."/>
            <person name="Courty P.E."/>
            <person name="Kohler A."/>
            <person name="Kuo A."/>
            <person name="LaButti K."/>
            <person name="Pangilinan J."/>
            <person name="Lipzen A."/>
            <person name="Riley R."/>
            <person name="Andreopoulos W."/>
            <person name="He G."/>
            <person name="Johnson J."/>
            <person name="Nolan M."/>
            <person name="Tritt A."/>
            <person name="Barry K.W."/>
            <person name="Grigoriev I.V."/>
            <person name="Nagy L.G."/>
            <person name="Hibbett D."/>
            <person name="Henrissat B."/>
            <person name="Matheny P.B."/>
            <person name="Labbe J."/>
            <person name="Martin F.M."/>
        </authorList>
    </citation>
    <scope>NUCLEOTIDE SEQUENCE</scope>
    <source>
        <strain evidence="1">HHB10654</strain>
    </source>
</reference>
<organism evidence="1 2">
    <name type="scientific">Artomyces pyxidatus</name>
    <dbReference type="NCBI Taxonomy" id="48021"/>
    <lineage>
        <taxon>Eukaryota</taxon>
        <taxon>Fungi</taxon>
        <taxon>Dikarya</taxon>
        <taxon>Basidiomycota</taxon>
        <taxon>Agaricomycotina</taxon>
        <taxon>Agaricomycetes</taxon>
        <taxon>Russulales</taxon>
        <taxon>Auriscalpiaceae</taxon>
        <taxon>Artomyces</taxon>
    </lineage>
</organism>
<gene>
    <name evidence="1" type="ORF">BV25DRAFT_1815976</name>
</gene>
<dbReference type="Proteomes" id="UP000814140">
    <property type="component" value="Unassembled WGS sequence"/>
</dbReference>
<evidence type="ECO:0000313" key="2">
    <source>
        <dbReference type="Proteomes" id="UP000814140"/>
    </source>
</evidence>
<evidence type="ECO:0000313" key="1">
    <source>
        <dbReference type="EMBL" id="KAI0055203.1"/>
    </source>
</evidence>
<keyword evidence="2" id="KW-1185">Reference proteome</keyword>
<sequence length="235" mass="27477">MYDRRNGPCCTPDRFRLDLSAGSGTPASPWNKSATHVFVESFVQSGDYTCKNRKEIFQCFATHIKHLKRVFEKQALAPDVLRRLQKQANRDERRRTLYQWRLNAAMTYAELRHHAEILIVLGPEAMSTDESDHENGLAQYRTRVKPWRAPAITVWLRVFDAFHRQARFRDVDRATEGSRPRLRVHGQTLSTRSAKSGLPLNFYNQTWLGRINPYDREILFPTDPYEFTHTDDVIL</sequence>
<protein>
    <submittedName>
        <fullName evidence="1">Uncharacterized protein</fullName>
    </submittedName>
</protein>
<proteinExistence type="predicted"/>
<accession>A0ACB8SG24</accession>
<reference evidence="1" key="1">
    <citation type="submission" date="2021-03" db="EMBL/GenBank/DDBJ databases">
        <authorList>
            <consortium name="DOE Joint Genome Institute"/>
            <person name="Ahrendt S."/>
            <person name="Looney B.P."/>
            <person name="Miyauchi S."/>
            <person name="Morin E."/>
            <person name="Drula E."/>
            <person name="Courty P.E."/>
            <person name="Chicoki N."/>
            <person name="Fauchery L."/>
            <person name="Kohler A."/>
            <person name="Kuo A."/>
            <person name="Labutti K."/>
            <person name="Pangilinan J."/>
            <person name="Lipzen A."/>
            <person name="Riley R."/>
            <person name="Andreopoulos W."/>
            <person name="He G."/>
            <person name="Johnson J."/>
            <person name="Barry K.W."/>
            <person name="Grigoriev I.V."/>
            <person name="Nagy L."/>
            <person name="Hibbett D."/>
            <person name="Henrissat B."/>
            <person name="Matheny P.B."/>
            <person name="Labbe J."/>
            <person name="Martin F."/>
        </authorList>
    </citation>
    <scope>NUCLEOTIDE SEQUENCE</scope>
    <source>
        <strain evidence="1">HHB10654</strain>
    </source>
</reference>
<name>A0ACB8SG24_9AGAM</name>
<dbReference type="EMBL" id="MU277305">
    <property type="protein sequence ID" value="KAI0055203.1"/>
    <property type="molecule type" value="Genomic_DNA"/>
</dbReference>